<dbReference type="AlphaFoldDB" id="A0A149QPL8"/>
<gene>
    <name evidence="1" type="ORF">AD929_15845</name>
</gene>
<sequence length="131" mass="14665">MDEMPEGEKWDGFPVFGRDRDGWHLLNYDEAEHPIPMWWCWHIEAWKADPADLFSAGAPNAAYIGYSYLAGTVTPAALKEAIAEAVAAERERLVSEVVGRIDRFKITRDPDDLMQDAACKAIVEAIRSAAK</sequence>
<evidence type="ECO:0000313" key="1">
    <source>
        <dbReference type="EMBL" id="KXU99264.1"/>
    </source>
</evidence>
<accession>A0A149QPL8</accession>
<protein>
    <submittedName>
        <fullName evidence="1">Uncharacterized protein</fullName>
    </submittedName>
</protein>
<comment type="caution">
    <text evidence="1">The sequence shown here is derived from an EMBL/GenBank/DDBJ whole genome shotgun (WGS) entry which is preliminary data.</text>
</comment>
<name>A0A149QPL8_9PROT</name>
<organism evidence="1 2">
    <name type="scientific">Gluconobacter potus</name>
    <dbReference type="NCBI Taxonomy" id="2724927"/>
    <lineage>
        <taxon>Bacteria</taxon>
        <taxon>Pseudomonadati</taxon>
        <taxon>Pseudomonadota</taxon>
        <taxon>Alphaproteobacteria</taxon>
        <taxon>Acetobacterales</taxon>
        <taxon>Acetobacteraceae</taxon>
        <taxon>Gluconobacter</taxon>
    </lineage>
</organism>
<evidence type="ECO:0000313" key="2">
    <source>
        <dbReference type="Proteomes" id="UP000075573"/>
    </source>
</evidence>
<dbReference type="EMBL" id="LHZB01000121">
    <property type="protein sequence ID" value="KXU99264.1"/>
    <property type="molecule type" value="Genomic_DNA"/>
</dbReference>
<dbReference type="PATRIC" id="fig|442.7.peg.83"/>
<dbReference type="Proteomes" id="UP000075573">
    <property type="component" value="Unassembled WGS sequence"/>
</dbReference>
<proteinExistence type="predicted"/>
<reference evidence="1 2" key="1">
    <citation type="submission" date="2015-06" db="EMBL/GenBank/DDBJ databases">
        <title>Improved classification and identification of acetic acid bacteria using matrix-assisted laser desorption/ionization time-of-flight mass spectrometry; Gluconobacter nephelii and Gluconobacter uchimurae are later heterotypic synonyms of Gluconobacter japonicus and Gluconobacter oxydans, respectively.</title>
        <authorList>
            <person name="Li L."/>
            <person name="Cleenwerck I."/>
            <person name="De Vuyst L."/>
            <person name="Vandamme P."/>
        </authorList>
    </citation>
    <scope>NUCLEOTIDE SEQUENCE [LARGE SCALE GENOMIC DNA]</scope>
    <source>
        <strain evidence="1 2">LMG 1764</strain>
    </source>
</reference>